<dbReference type="EnsemblMetazoa" id="tetur12g04070.1">
    <property type="protein sequence ID" value="tetur12g04070.1"/>
    <property type="gene ID" value="tetur12g04070"/>
</dbReference>
<dbReference type="HOGENOM" id="CLU_020695_2_1_1"/>
<dbReference type="InterPro" id="IPR004367">
    <property type="entry name" value="Cyclin_C-dom"/>
</dbReference>
<comment type="similarity">
    <text evidence="4">Belongs to the cyclin family.</text>
</comment>
<evidence type="ECO:0000256" key="2">
    <source>
        <dbReference type="ARBA" id="ARBA00023127"/>
    </source>
</evidence>
<dbReference type="SUPFAM" id="SSF47954">
    <property type="entry name" value="Cyclin-like"/>
    <property type="match status" value="2"/>
</dbReference>
<evidence type="ECO:0000259" key="5">
    <source>
        <dbReference type="SMART" id="SM00385"/>
    </source>
</evidence>
<dbReference type="InterPro" id="IPR006671">
    <property type="entry name" value="Cyclin_N"/>
</dbReference>
<dbReference type="eggNOG" id="KOG0653">
    <property type="taxonomic scope" value="Eukaryota"/>
</dbReference>
<dbReference type="OrthoDB" id="5590282at2759"/>
<keyword evidence="3" id="KW-0131">Cell cycle</keyword>
<dbReference type="PROSITE" id="PS00292">
    <property type="entry name" value="CYCLINS"/>
    <property type="match status" value="1"/>
</dbReference>
<feature type="domain" description="Cyclin-like" evidence="5">
    <location>
        <begin position="208"/>
        <end position="292"/>
    </location>
</feature>
<dbReference type="InterPro" id="IPR039361">
    <property type="entry name" value="Cyclin"/>
</dbReference>
<evidence type="ECO:0000313" key="8">
    <source>
        <dbReference type="Proteomes" id="UP000015104"/>
    </source>
</evidence>
<dbReference type="Gene3D" id="1.10.472.10">
    <property type="entry name" value="Cyclin-like"/>
    <property type="match status" value="2"/>
</dbReference>
<reference evidence="8" key="1">
    <citation type="submission" date="2011-08" db="EMBL/GenBank/DDBJ databases">
        <authorList>
            <person name="Rombauts S."/>
        </authorList>
    </citation>
    <scope>NUCLEOTIDE SEQUENCE</scope>
    <source>
        <strain evidence="8">London</strain>
    </source>
</reference>
<keyword evidence="1" id="KW-0132">Cell division</keyword>
<dbReference type="InterPro" id="IPR036915">
    <property type="entry name" value="Cyclin-like_sf"/>
</dbReference>
<dbReference type="EMBL" id="CAEY01000120">
    <property type="status" value="NOT_ANNOTATED_CDS"/>
    <property type="molecule type" value="Genomic_DNA"/>
</dbReference>
<dbReference type="Pfam" id="PF00134">
    <property type="entry name" value="Cyclin_N"/>
    <property type="match status" value="1"/>
</dbReference>
<keyword evidence="2 4" id="KW-0195">Cyclin</keyword>
<dbReference type="GO" id="GO:0051301">
    <property type="term" value="P:cell division"/>
    <property type="evidence" value="ECO:0007669"/>
    <property type="project" value="UniProtKB-KW"/>
</dbReference>
<evidence type="ECO:0000256" key="4">
    <source>
        <dbReference type="RuleBase" id="RU000383"/>
    </source>
</evidence>
<protein>
    <submittedName>
        <fullName evidence="7">Uncharacterized protein</fullName>
    </submittedName>
</protein>
<dbReference type="FunFam" id="1.10.472.10:FF:000001">
    <property type="entry name" value="G2/mitotic-specific cyclin"/>
    <property type="match status" value="1"/>
</dbReference>
<evidence type="ECO:0000256" key="1">
    <source>
        <dbReference type="ARBA" id="ARBA00022618"/>
    </source>
</evidence>
<proteinExistence type="inferred from homology"/>
<dbReference type="Proteomes" id="UP000015104">
    <property type="component" value="Unassembled WGS sequence"/>
</dbReference>
<dbReference type="CDD" id="cd20509">
    <property type="entry name" value="CYCLIN_CCNB1-like_rpt2"/>
    <property type="match status" value="1"/>
</dbReference>
<evidence type="ECO:0000259" key="6">
    <source>
        <dbReference type="SMART" id="SM01332"/>
    </source>
</evidence>
<evidence type="ECO:0000256" key="3">
    <source>
        <dbReference type="ARBA" id="ARBA00023306"/>
    </source>
</evidence>
<feature type="domain" description="Cyclin-like" evidence="5">
    <location>
        <begin position="305"/>
        <end position="387"/>
    </location>
</feature>
<dbReference type="PANTHER" id="PTHR10177">
    <property type="entry name" value="CYCLINS"/>
    <property type="match status" value="1"/>
</dbReference>
<dbReference type="STRING" id="32264.T1KJ76"/>
<dbReference type="OMA" id="YYEMCHY"/>
<gene>
    <name evidence="7" type="primary">107364516</name>
</gene>
<dbReference type="KEGG" id="tut:107364516"/>
<organism evidence="7 8">
    <name type="scientific">Tetranychus urticae</name>
    <name type="common">Two-spotted spider mite</name>
    <dbReference type="NCBI Taxonomy" id="32264"/>
    <lineage>
        <taxon>Eukaryota</taxon>
        <taxon>Metazoa</taxon>
        <taxon>Ecdysozoa</taxon>
        <taxon>Arthropoda</taxon>
        <taxon>Chelicerata</taxon>
        <taxon>Arachnida</taxon>
        <taxon>Acari</taxon>
        <taxon>Acariformes</taxon>
        <taxon>Trombidiformes</taxon>
        <taxon>Prostigmata</taxon>
        <taxon>Eleutherengona</taxon>
        <taxon>Raphignathae</taxon>
        <taxon>Tetranychoidea</taxon>
        <taxon>Tetranychidae</taxon>
        <taxon>Tetranychus</taxon>
    </lineage>
</organism>
<dbReference type="AlphaFoldDB" id="T1KJ76"/>
<reference evidence="7" key="2">
    <citation type="submission" date="2015-06" db="UniProtKB">
        <authorList>
            <consortium name="EnsemblMetazoa"/>
        </authorList>
    </citation>
    <scope>IDENTIFICATION</scope>
</reference>
<feature type="domain" description="Cyclin C-terminal" evidence="6">
    <location>
        <begin position="301"/>
        <end position="418"/>
    </location>
</feature>
<dbReference type="GO" id="GO:0000278">
    <property type="term" value="P:mitotic cell cycle"/>
    <property type="evidence" value="ECO:0007669"/>
    <property type="project" value="UniProtKB-ARBA"/>
</dbReference>
<sequence>MDIARNRFTSNLLNKPNIENKAGQGMLFKRSAISNGSLVNQVKRTALQPTTNIHNKVINDASKLSLKPLKDELPEPVKRVCKAVDSTAELKAGIKNSQSATELGAKPVVGDNQVDKVVSRIPRLSMKPSGIAEVIAKRATKNFSSFSVIPQDVENIDENDESNVFLTTDYVNDIYKYLRHLEAKYQIKPNCLMSQKEYTPKMRSILIDWLISIHYQFHLTPETLYMTVGILDRFCQNENIAKNKVQLVGITSMFIASKYEEIYPPEMNDFVSMCDNLYHKKDIIKMEIAILKGLKFELGRPLPLHFLRRMSKAAHADAVIHTMAKYLMELCLIEYECAHWEPSLVAATALYTTLKIIGEGSSWNATLKFYSQYGEEQLHPYVQTLCKIILRAPTSKYQSCRKKYGSTKLSRISKHPELESHVVQDMANGIFRSKKTSHKPTATTQETSETIK</sequence>
<dbReference type="InterPro" id="IPR048258">
    <property type="entry name" value="Cyclins_cyclin-box"/>
</dbReference>
<keyword evidence="8" id="KW-1185">Reference proteome</keyword>
<dbReference type="CDD" id="cd20507">
    <property type="entry name" value="CYCLIN_CCNB1-like_rpt1"/>
    <property type="match status" value="1"/>
</dbReference>
<accession>T1KJ76</accession>
<dbReference type="Pfam" id="PF02984">
    <property type="entry name" value="Cyclin_C"/>
    <property type="match status" value="1"/>
</dbReference>
<name>T1KJ76_TETUR</name>
<dbReference type="SMART" id="SM00385">
    <property type="entry name" value="CYCLIN"/>
    <property type="match status" value="2"/>
</dbReference>
<dbReference type="SMART" id="SM01332">
    <property type="entry name" value="Cyclin_C"/>
    <property type="match status" value="1"/>
</dbReference>
<evidence type="ECO:0000313" key="7">
    <source>
        <dbReference type="EnsemblMetazoa" id="tetur12g04070.1"/>
    </source>
</evidence>
<dbReference type="InterPro" id="IPR013763">
    <property type="entry name" value="Cyclin-like_dom"/>
</dbReference>